<dbReference type="Pfam" id="PF00620">
    <property type="entry name" value="RhoGAP"/>
    <property type="match status" value="1"/>
</dbReference>
<evidence type="ECO:0000313" key="3">
    <source>
        <dbReference type="Proteomes" id="UP000271098"/>
    </source>
</evidence>
<proteinExistence type="predicted"/>
<dbReference type="SUPFAM" id="SSF48350">
    <property type="entry name" value="GTPase activation domain, GAP"/>
    <property type="match status" value="1"/>
</dbReference>
<protein>
    <recommendedName>
        <fullName evidence="1">Rho-GAP domain-containing protein</fullName>
    </recommendedName>
</protein>
<evidence type="ECO:0000313" key="2">
    <source>
        <dbReference type="EMBL" id="VDK45483.1"/>
    </source>
</evidence>
<evidence type="ECO:0000259" key="1">
    <source>
        <dbReference type="PROSITE" id="PS50238"/>
    </source>
</evidence>
<dbReference type="EMBL" id="UYRT01008606">
    <property type="protein sequence ID" value="VDK45483.1"/>
    <property type="molecule type" value="Genomic_DNA"/>
</dbReference>
<gene>
    <name evidence="2" type="ORF">GPUH_LOCUS4518</name>
</gene>
<feature type="domain" description="Rho-GAP" evidence="1">
    <location>
        <begin position="91"/>
        <end position="264"/>
    </location>
</feature>
<dbReference type="GO" id="GO:0007165">
    <property type="term" value="P:signal transduction"/>
    <property type="evidence" value="ECO:0007669"/>
    <property type="project" value="InterPro"/>
</dbReference>
<keyword evidence="3" id="KW-1185">Reference proteome</keyword>
<accession>A0A3P6QRY7</accession>
<name>A0A3P6QRY7_9BILA</name>
<sequence length="327" mass="36333">MSEVQLEKIDTLPLLQCRLVLASAGSSHSSMPSIVTHFKYLARLMFFFSCIFKKRMLHLAYQQQAPVVLLLNLEYSRRVLSRSESRRFFGRPLEGSSPPQPVLTMIDHLILHGVDVEGLFRKSPKQSTLRMLKAQLDRGSVPDFYQFNPHVTAALLKEYLREIPGKLLLSGNFELWALAMEQTVDRQKAVHRLLQMLPSAHSVLLSRFLRLLRAISSSPQSKMTAQSLAVCIAPSLLDNPKMDSATSWLPELAEYLIVNAPFLLEPFQDAQLAISSSVSNDSGLSDVDVCLEASVSTSDSGILGSPSSTSSQGISHSPQLLCSIWKH</sequence>
<dbReference type="PANTHER" id="PTHR23179:SF3">
    <property type="entry name" value="RHO GTPASE-ACTIVATING PROTEIN 20"/>
    <property type="match status" value="1"/>
</dbReference>
<dbReference type="SMART" id="SM00324">
    <property type="entry name" value="RhoGAP"/>
    <property type="match status" value="1"/>
</dbReference>
<dbReference type="Gene3D" id="1.10.555.10">
    <property type="entry name" value="Rho GTPase activation protein"/>
    <property type="match status" value="1"/>
</dbReference>
<dbReference type="GO" id="GO:0005096">
    <property type="term" value="F:GTPase activator activity"/>
    <property type="evidence" value="ECO:0007669"/>
    <property type="project" value="TreeGrafter"/>
</dbReference>
<dbReference type="InterPro" id="IPR000198">
    <property type="entry name" value="RhoGAP_dom"/>
</dbReference>
<dbReference type="InterPro" id="IPR008936">
    <property type="entry name" value="Rho_GTPase_activation_prot"/>
</dbReference>
<dbReference type="PROSITE" id="PS50238">
    <property type="entry name" value="RHOGAP"/>
    <property type="match status" value="1"/>
</dbReference>
<reference evidence="2 3" key="1">
    <citation type="submission" date="2018-11" db="EMBL/GenBank/DDBJ databases">
        <authorList>
            <consortium name="Pathogen Informatics"/>
        </authorList>
    </citation>
    <scope>NUCLEOTIDE SEQUENCE [LARGE SCALE GENOMIC DNA]</scope>
</reference>
<feature type="non-terminal residue" evidence="2">
    <location>
        <position position="327"/>
    </location>
</feature>
<dbReference type="Proteomes" id="UP000271098">
    <property type="component" value="Unassembled WGS sequence"/>
</dbReference>
<dbReference type="PANTHER" id="PTHR23179">
    <property type="entry name" value="T-CELL ACTIVATION RHO GTPASE ACTIVATING PROTEIN-RELATED"/>
    <property type="match status" value="1"/>
</dbReference>
<dbReference type="OrthoDB" id="9994905at2759"/>
<dbReference type="AlphaFoldDB" id="A0A3P6QRY7"/>
<organism evidence="2 3">
    <name type="scientific">Gongylonema pulchrum</name>
    <dbReference type="NCBI Taxonomy" id="637853"/>
    <lineage>
        <taxon>Eukaryota</taxon>
        <taxon>Metazoa</taxon>
        <taxon>Ecdysozoa</taxon>
        <taxon>Nematoda</taxon>
        <taxon>Chromadorea</taxon>
        <taxon>Rhabditida</taxon>
        <taxon>Spirurina</taxon>
        <taxon>Spiruromorpha</taxon>
        <taxon>Spiruroidea</taxon>
        <taxon>Gongylonematidae</taxon>
        <taxon>Gongylonema</taxon>
    </lineage>
</organism>